<evidence type="ECO:0008006" key="3">
    <source>
        <dbReference type="Google" id="ProtNLM"/>
    </source>
</evidence>
<dbReference type="PANTHER" id="PTHR24148:SF64">
    <property type="entry name" value="HETEROKARYON INCOMPATIBILITY DOMAIN-CONTAINING PROTEIN"/>
    <property type="match status" value="1"/>
</dbReference>
<accession>A0AAE8M7B2</accession>
<dbReference type="EMBL" id="ONZP01000174">
    <property type="protein sequence ID" value="SPJ75741.1"/>
    <property type="molecule type" value="Genomic_DNA"/>
</dbReference>
<reference evidence="1" key="1">
    <citation type="submission" date="2018-03" db="EMBL/GenBank/DDBJ databases">
        <authorList>
            <person name="Guldener U."/>
        </authorList>
    </citation>
    <scope>NUCLEOTIDE SEQUENCE</scope>
</reference>
<sequence>MAAIYSRSTAVCAWIDHEINPADPSFISLQALANGVQIQDYGAEYWHPVARILRNQYWRRLWIQQALIMAPNIKIYCQRHLLDGLQLLDFAARLGQDYVKYGEEKHKIAMELQIFININVGAGTIHDVLAAKCHHARERYSTRAECIARGEKPRSRWSELMSWFLDAAELEMSEPRDRLYGILGIALRDEGQEGFDINYNLPVATVYSQVFDFYIRETHSLLFLCFFRLLSRPPITEHEVKVPTWMPTQHMMRMPTIAASNACGPTMAVNAHICPETLILSVEGHYLDSISCATDISVLPRPLLSEWLSQLEDMCRKIWPVDPTEPLYEKDEVNWLFFPWMHPQSYMTMWGHERPSYEQRVTLIRALIQEPQLRILEEEPITTSALTFDTTSDKRKMYYRQIIILTFEAAWVPEA</sequence>
<evidence type="ECO:0000313" key="2">
    <source>
        <dbReference type="Proteomes" id="UP001187734"/>
    </source>
</evidence>
<evidence type="ECO:0000313" key="1">
    <source>
        <dbReference type="EMBL" id="SPJ75741.1"/>
    </source>
</evidence>
<dbReference type="AlphaFoldDB" id="A0AAE8M7B2"/>
<dbReference type="Proteomes" id="UP001187734">
    <property type="component" value="Unassembled WGS sequence"/>
</dbReference>
<keyword evidence="2" id="KW-1185">Reference proteome</keyword>
<gene>
    <name evidence="1" type="ORF">FTOL_05472</name>
</gene>
<organism evidence="1 2">
    <name type="scientific">Fusarium torulosum</name>
    <dbReference type="NCBI Taxonomy" id="33205"/>
    <lineage>
        <taxon>Eukaryota</taxon>
        <taxon>Fungi</taxon>
        <taxon>Dikarya</taxon>
        <taxon>Ascomycota</taxon>
        <taxon>Pezizomycotina</taxon>
        <taxon>Sordariomycetes</taxon>
        <taxon>Hypocreomycetidae</taxon>
        <taxon>Hypocreales</taxon>
        <taxon>Nectriaceae</taxon>
        <taxon>Fusarium</taxon>
    </lineage>
</organism>
<comment type="caution">
    <text evidence="1">The sequence shown here is derived from an EMBL/GenBank/DDBJ whole genome shotgun (WGS) entry which is preliminary data.</text>
</comment>
<name>A0AAE8M7B2_9HYPO</name>
<dbReference type="InterPro" id="IPR052895">
    <property type="entry name" value="HetReg/Transcr_Mod"/>
</dbReference>
<protein>
    <recommendedName>
        <fullName evidence="3">Heterokaryon incompatibility domain-containing protein</fullName>
    </recommendedName>
</protein>
<proteinExistence type="predicted"/>
<dbReference type="PANTHER" id="PTHR24148">
    <property type="entry name" value="ANKYRIN REPEAT DOMAIN-CONTAINING PROTEIN 39 HOMOLOG-RELATED"/>
    <property type="match status" value="1"/>
</dbReference>